<dbReference type="PANTHER" id="PTHR30055">
    <property type="entry name" value="HTH-TYPE TRANSCRIPTIONAL REGULATOR RUTR"/>
    <property type="match status" value="1"/>
</dbReference>
<protein>
    <submittedName>
        <fullName evidence="6">Bacterial regulatory proteins, tetR family</fullName>
    </submittedName>
</protein>
<dbReference type="EMBL" id="CYUD01000009">
    <property type="protein sequence ID" value="CUK08568.1"/>
    <property type="molecule type" value="Genomic_DNA"/>
</dbReference>
<dbReference type="InterPro" id="IPR009057">
    <property type="entry name" value="Homeodomain-like_sf"/>
</dbReference>
<dbReference type="InterPro" id="IPR050109">
    <property type="entry name" value="HTH-type_TetR-like_transc_reg"/>
</dbReference>
<dbReference type="Pfam" id="PF00440">
    <property type="entry name" value="TetR_N"/>
    <property type="match status" value="1"/>
</dbReference>
<dbReference type="STRING" id="1715692.RUE5091_03097"/>
<feature type="DNA-binding region" description="H-T-H motif" evidence="4">
    <location>
        <begin position="30"/>
        <end position="49"/>
    </location>
</feature>
<name>A0A0P1IEL9_9RHOB</name>
<evidence type="ECO:0000313" key="6">
    <source>
        <dbReference type="EMBL" id="CUK08568.1"/>
    </source>
</evidence>
<evidence type="ECO:0000259" key="5">
    <source>
        <dbReference type="PROSITE" id="PS50977"/>
    </source>
</evidence>
<evidence type="ECO:0000256" key="4">
    <source>
        <dbReference type="PROSITE-ProRule" id="PRU00335"/>
    </source>
</evidence>
<feature type="domain" description="HTH tetR-type" evidence="5">
    <location>
        <begin position="9"/>
        <end position="67"/>
    </location>
</feature>
<dbReference type="Proteomes" id="UP000051260">
    <property type="component" value="Unassembled WGS sequence"/>
</dbReference>
<evidence type="ECO:0000256" key="3">
    <source>
        <dbReference type="ARBA" id="ARBA00023163"/>
    </source>
</evidence>
<dbReference type="PROSITE" id="PS50977">
    <property type="entry name" value="HTH_TETR_2"/>
    <property type="match status" value="1"/>
</dbReference>
<evidence type="ECO:0000313" key="7">
    <source>
        <dbReference type="Proteomes" id="UP000051260"/>
    </source>
</evidence>
<keyword evidence="3" id="KW-0804">Transcription</keyword>
<sequence>MAPRTNQKNRTREALLAAARELMSEGENVTLAKVAERAKTGRATVYRYFSDPGVLALDATLDIEVMPTAELLEGLEDVRNRVHAVARYYLDFSRKHEAFFRQFLAESLKASLQDGTVKMRGARRVAAFGKALEPVCSSMKLSDYEDLTLRLAMTTGIEQFVILEDILRVDQQKGYRLQEGLVDALLNQYLPKA</sequence>
<keyword evidence="7" id="KW-1185">Reference proteome</keyword>
<dbReference type="AlphaFoldDB" id="A0A0P1IEL9"/>
<evidence type="ECO:0000256" key="2">
    <source>
        <dbReference type="ARBA" id="ARBA00023125"/>
    </source>
</evidence>
<dbReference type="GO" id="GO:0003700">
    <property type="term" value="F:DNA-binding transcription factor activity"/>
    <property type="evidence" value="ECO:0007669"/>
    <property type="project" value="TreeGrafter"/>
</dbReference>
<accession>A0A0P1IEL9</accession>
<dbReference type="InterPro" id="IPR001647">
    <property type="entry name" value="HTH_TetR"/>
</dbReference>
<dbReference type="PANTHER" id="PTHR30055:SF234">
    <property type="entry name" value="HTH-TYPE TRANSCRIPTIONAL REGULATOR BETI"/>
    <property type="match status" value="1"/>
</dbReference>
<keyword evidence="2 4" id="KW-0238">DNA-binding</keyword>
<dbReference type="SUPFAM" id="SSF46689">
    <property type="entry name" value="Homeodomain-like"/>
    <property type="match status" value="1"/>
</dbReference>
<dbReference type="Gene3D" id="1.10.357.10">
    <property type="entry name" value="Tetracycline Repressor, domain 2"/>
    <property type="match status" value="1"/>
</dbReference>
<reference evidence="7" key="1">
    <citation type="submission" date="2015-09" db="EMBL/GenBank/DDBJ databases">
        <authorList>
            <person name="Rodrigo-Torres L."/>
            <person name="Arahal D.R."/>
        </authorList>
    </citation>
    <scope>NUCLEOTIDE SEQUENCE [LARGE SCALE GENOMIC DNA]</scope>
    <source>
        <strain evidence="7">CECT 5091</strain>
    </source>
</reference>
<keyword evidence="1" id="KW-0805">Transcription regulation</keyword>
<organism evidence="6 7">
    <name type="scientific">Ruegeria denitrificans</name>
    <dbReference type="NCBI Taxonomy" id="1715692"/>
    <lineage>
        <taxon>Bacteria</taxon>
        <taxon>Pseudomonadati</taxon>
        <taxon>Pseudomonadota</taxon>
        <taxon>Alphaproteobacteria</taxon>
        <taxon>Rhodobacterales</taxon>
        <taxon>Roseobacteraceae</taxon>
        <taxon>Ruegeria</taxon>
    </lineage>
</organism>
<evidence type="ECO:0000256" key="1">
    <source>
        <dbReference type="ARBA" id="ARBA00023015"/>
    </source>
</evidence>
<gene>
    <name evidence="6" type="ORF">RUE5091_03097</name>
</gene>
<dbReference type="GO" id="GO:0000976">
    <property type="term" value="F:transcription cis-regulatory region binding"/>
    <property type="evidence" value="ECO:0007669"/>
    <property type="project" value="TreeGrafter"/>
</dbReference>
<proteinExistence type="predicted"/>